<dbReference type="InterPro" id="IPR007820">
    <property type="entry name" value="AbrB_fam"/>
</dbReference>
<feature type="transmembrane region" description="Helical" evidence="1">
    <location>
        <begin position="111"/>
        <end position="133"/>
    </location>
</feature>
<dbReference type="GO" id="GO:0010468">
    <property type="term" value="P:regulation of gene expression"/>
    <property type="evidence" value="ECO:0007669"/>
    <property type="project" value="InterPro"/>
</dbReference>
<dbReference type="PANTHER" id="PTHR38457:SF1">
    <property type="entry name" value="REGULATOR ABRB-RELATED"/>
    <property type="match status" value="1"/>
</dbReference>
<dbReference type="NCBIfam" id="TIGR03082">
    <property type="entry name" value="Gneg_AbrB_dup"/>
    <property type="match status" value="1"/>
</dbReference>
<sequence>MDITKIFLTLAIGTLGGLAGYKLKIPAGAMIGSLGAVALFNMFYGSLGKMPGSVMVGVQIVLGTALGLSITRGMVMELKTAWLPALIIAGTYLAAGIAVGFVVAKVTGWDLLTSMFSAVPGGLTDVVAAAQSVEGVKPVNIMVIHSVRLVLVLLSIPVLVKVFGK</sequence>
<dbReference type="GO" id="GO:0016020">
    <property type="term" value="C:membrane"/>
    <property type="evidence" value="ECO:0007669"/>
    <property type="project" value="InterPro"/>
</dbReference>
<feature type="transmembrane region" description="Helical" evidence="1">
    <location>
        <begin position="29"/>
        <end position="47"/>
    </location>
</feature>
<protein>
    <submittedName>
        <fullName evidence="2">AbrB-duplication</fullName>
    </submittedName>
</protein>
<dbReference type="Proteomes" id="UP000217785">
    <property type="component" value="Unassembled WGS sequence"/>
</dbReference>
<dbReference type="Pfam" id="PF05145">
    <property type="entry name" value="AbrB"/>
    <property type="match status" value="1"/>
</dbReference>
<keyword evidence="1" id="KW-0472">Membrane</keyword>
<proteinExistence type="predicted"/>
<name>A0A292YBS5_9BACL</name>
<keyword evidence="3" id="KW-1185">Reference proteome</keyword>
<dbReference type="InterPro" id="IPR017516">
    <property type="entry name" value="AbrB_dup"/>
</dbReference>
<keyword evidence="1" id="KW-1133">Transmembrane helix</keyword>
<dbReference type="EMBL" id="BDUF01000003">
    <property type="protein sequence ID" value="GAX88432.1"/>
    <property type="molecule type" value="Genomic_DNA"/>
</dbReference>
<gene>
    <name evidence="2" type="ORF">EFBL_0041</name>
</gene>
<organism evidence="2 3">
    <name type="scientific">Effusibacillus lacus</name>
    <dbReference type="NCBI Taxonomy" id="1348429"/>
    <lineage>
        <taxon>Bacteria</taxon>
        <taxon>Bacillati</taxon>
        <taxon>Bacillota</taxon>
        <taxon>Bacilli</taxon>
        <taxon>Bacillales</taxon>
        <taxon>Alicyclobacillaceae</taxon>
        <taxon>Effusibacillus</taxon>
    </lineage>
</organism>
<dbReference type="AlphaFoldDB" id="A0A292YBS5"/>
<comment type="caution">
    <text evidence="2">The sequence shown here is derived from an EMBL/GenBank/DDBJ whole genome shotgun (WGS) entry which is preliminary data.</text>
</comment>
<dbReference type="RefSeq" id="WP_165912560.1">
    <property type="nucleotide sequence ID" value="NZ_BDUF01000003.1"/>
</dbReference>
<keyword evidence="1" id="KW-0812">Transmembrane</keyword>
<feature type="transmembrane region" description="Helical" evidence="1">
    <location>
        <begin position="54"/>
        <end position="75"/>
    </location>
</feature>
<accession>A0A292YBS5</accession>
<evidence type="ECO:0000313" key="3">
    <source>
        <dbReference type="Proteomes" id="UP000217785"/>
    </source>
</evidence>
<evidence type="ECO:0000256" key="1">
    <source>
        <dbReference type="SAM" id="Phobius"/>
    </source>
</evidence>
<feature type="transmembrane region" description="Helical" evidence="1">
    <location>
        <begin position="139"/>
        <end position="160"/>
    </location>
</feature>
<dbReference type="PANTHER" id="PTHR38457">
    <property type="entry name" value="REGULATOR ABRB-RELATED"/>
    <property type="match status" value="1"/>
</dbReference>
<evidence type="ECO:0000313" key="2">
    <source>
        <dbReference type="EMBL" id="GAX88432.1"/>
    </source>
</evidence>
<reference evidence="3" key="1">
    <citation type="submission" date="2017-07" db="EMBL/GenBank/DDBJ databases">
        <title>Draft genome sequence of Effusibacillus lacus strain skLN1.</title>
        <authorList>
            <person name="Watanabe M."/>
            <person name="Kojima H."/>
            <person name="Fukui M."/>
        </authorList>
    </citation>
    <scope>NUCLEOTIDE SEQUENCE [LARGE SCALE GENOMIC DNA]</scope>
    <source>
        <strain evidence="3">skLN1</strain>
    </source>
</reference>
<feature type="transmembrane region" description="Helical" evidence="1">
    <location>
        <begin position="81"/>
        <end position="104"/>
    </location>
</feature>